<protein>
    <submittedName>
        <fullName evidence="1">Uncharacterized protein</fullName>
    </submittedName>
</protein>
<name>A0A930DZV4_9FIRM</name>
<dbReference type="Proteomes" id="UP000758611">
    <property type="component" value="Unassembled WGS sequence"/>
</dbReference>
<dbReference type="EMBL" id="JABZRE010000002">
    <property type="protein sequence ID" value="MBF1306387.1"/>
    <property type="molecule type" value="Genomic_DNA"/>
</dbReference>
<reference evidence="1" key="1">
    <citation type="submission" date="2020-04" db="EMBL/GenBank/DDBJ databases">
        <title>Deep metagenomics examines the oral microbiome during advanced dental caries in children, revealing novel taxa and co-occurrences with host molecules.</title>
        <authorList>
            <person name="Baker J.L."/>
            <person name="Morton J.T."/>
            <person name="Dinis M."/>
            <person name="Alvarez R."/>
            <person name="Tran N.C."/>
            <person name="Knight R."/>
            <person name="Edlund A."/>
        </authorList>
    </citation>
    <scope>NUCLEOTIDE SEQUENCE</scope>
    <source>
        <strain evidence="1">JCVI_23_bin.11</strain>
    </source>
</reference>
<gene>
    <name evidence="1" type="ORF">HXM94_01170</name>
</gene>
<dbReference type="AlphaFoldDB" id="A0A930DZV4"/>
<accession>A0A930DZV4</accession>
<dbReference type="RefSeq" id="WP_278476931.1">
    <property type="nucleotide sequence ID" value="NZ_JABZRE010000002.1"/>
</dbReference>
<evidence type="ECO:0000313" key="1">
    <source>
        <dbReference type="EMBL" id="MBF1306387.1"/>
    </source>
</evidence>
<evidence type="ECO:0000313" key="2">
    <source>
        <dbReference type="Proteomes" id="UP000758611"/>
    </source>
</evidence>
<organism evidence="1 2">
    <name type="scientific">Parvimonas micra</name>
    <dbReference type="NCBI Taxonomy" id="33033"/>
    <lineage>
        <taxon>Bacteria</taxon>
        <taxon>Bacillati</taxon>
        <taxon>Bacillota</taxon>
        <taxon>Tissierellia</taxon>
        <taxon>Tissierellales</taxon>
        <taxon>Peptoniphilaceae</taxon>
        <taxon>Parvimonas</taxon>
    </lineage>
</organism>
<comment type="caution">
    <text evidence="1">The sequence shown here is derived from an EMBL/GenBank/DDBJ whole genome shotgun (WGS) entry which is preliminary data.</text>
</comment>
<sequence length="354" mass="41842">MKKIRTTKKLSLRFQTLEAIRVSIHENFKNNKKNLLSELISNDEYMGSLKITDRFNNNFRFLKDSDKSFFEKLKELSYKISDFRQKELSKQIFGNEEIYKKICLKSDNYYPTIRELYYNLGSGRIVDLATKLINPSIKDEKEIVIKSENGKNRPDNIPGYIFVRSEVTGDNTFYFYQKDYKDYNRAIAFLGDNINQETELLLIELCKINPHPLEKEDIVLELYFNSFTKLFTFKKTDMDPKLNCIIENLFIGEIKLDYSEIKSFHSLTIEDIKSAFIDKVEELINLQYKKLLEQSLSAETEINYKIKDLKRIISVAHKDTVSNLLEKELPIDEIKKLNYVERKEFLSILEEILL</sequence>
<proteinExistence type="predicted"/>